<protein>
    <submittedName>
        <fullName evidence="1">Uncharacterized protein</fullName>
    </submittedName>
</protein>
<proteinExistence type="predicted"/>
<name>A0A9K3HFK8_HELAN</name>
<comment type="caution">
    <text evidence="1">The sequence shown here is derived from an EMBL/GenBank/DDBJ whole genome shotgun (WGS) entry which is preliminary data.</text>
</comment>
<dbReference type="Gramene" id="mRNA:HanXRQr2_Chr12g0535381">
    <property type="protein sequence ID" value="mRNA:HanXRQr2_Chr12g0535381"/>
    <property type="gene ID" value="HanXRQr2_Chr12g0535381"/>
</dbReference>
<evidence type="ECO:0000313" key="2">
    <source>
        <dbReference type="Proteomes" id="UP000215914"/>
    </source>
</evidence>
<sequence>MFEFRRYSTKVFATNELYTGVTGKGALIIKFALNYKDLCTKNQIPTFLFRCGPRFFFALCLKARRGLCALSAPSTVNNYVQ</sequence>
<keyword evidence="2" id="KW-1185">Reference proteome</keyword>
<reference evidence="1" key="2">
    <citation type="submission" date="2020-06" db="EMBL/GenBank/DDBJ databases">
        <title>Helianthus annuus Genome sequencing and assembly Release 2.</title>
        <authorList>
            <person name="Gouzy J."/>
            <person name="Langlade N."/>
            <person name="Munos S."/>
        </authorList>
    </citation>
    <scope>NUCLEOTIDE SEQUENCE</scope>
    <source>
        <tissue evidence="1">Leaves</tissue>
    </source>
</reference>
<organism evidence="1 2">
    <name type="scientific">Helianthus annuus</name>
    <name type="common">Common sunflower</name>
    <dbReference type="NCBI Taxonomy" id="4232"/>
    <lineage>
        <taxon>Eukaryota</taxon>
        <taxon>Viridiplantae</taxon>
        <taxon>Streptophyta</taxon>
        <taxon>Embryophyta</taxon>
        <taxon>Tracheophyta</taxon>
        <taxon>Spermatophyta</taxon>
        <taxon>Magnoliopsida</taxon>
        <taxon>eudicotyledons</taxon>
        <taxon>Gunneridae</taxon>
        <taxon>Pentapetalae</taxon>
        <taxon>asterids</taxon>
        <taxon>campanulids</taxon>
        <taxon>Asterales</taxon>
        <taxon>Asteraceae</taxon>
        <taxon>Asteroideae</taxon>
        <taxon>Heliantheae alliance</taxon>
        <taxon>Heliantheae</taxon>
        <taxon>Helianthus</taxon>
    </lineage>
</organism>
<accession>A0A9K3HFK8</accession>
<dbReference type="EMBL" id="MNCJ02000327">
    <property type="protein sequence ID" value="KAF5777420.1"/>
    <property type="molecule type" value="Genomic_DNA"/>
</dbReference>
<dbReference type="AlphaFoldDB" id="A0A9K3HFK8"/>
<dbReference type="Proteomes" id="UP000215914">
    <property type="component" value="Unassembled WGS sequence"/>
</dbReference>
<reference evidence="1" key="1">
    <citation type="journal article" date="2017" name="Nature">
        <title>The sunflower genome provides insights into oil metabolism, flowering and Asterid evolution.</title>
        <authorList>
            <person name="Badouin H."/>
            <person name="Gouzy J."/>
            <person name="Grassa C.J."/>
            <person name="Murat F."/>
            <person name="Staton S.E."/>
            <person name="Cottret L."/>
            <person name="Lelandais-Briere C."/>
            <person name="Owens G.L."/>
            <person name="Carrere S."/>
            <person name="Mayjonade B."/>
            <person name="Legrand L."/>
            <person name="Gill N."/>
            <person name="Kane N.C."/>
            <person name="Bowers J.E."/>
            <person name="Hubner S."/>
            <person name="Bellec A."/>
            <person name="Berard A."/>
            <person name="Berges H."/>
            <person name="Blanchet N."/>
            <person name="Boniface M.C."/>
            <person name="Brunel D."/>
            <person name="Catrice O."/>
            <person name="Chaidir N."/>
            <person name="Claudel C."/>
            <person name="Donnadieu C."/>
            <person name="Faraut T."/>
            <person name="Fievet G."/>
            <person name="Helmstetter N."/>
            <person name="King M."/>
            <person name="Knapp S.J."/>
            <person name="Lai Z."/>
            <person name="Le Paslier M.C."/>
            <person name="Lippi Y."/>
            <person name="Lorenzon L."/>
            <person name="Mandel J.R."/>
            <person name="Marage G."/>
            <person name="Marchand G."/>
            <person name="Marquand E."/>
            <person name="Bret-Mestries E."/>
            <person name="Morien E."/>
            <person name="Nambeesan S."/>
            <person name="Nguyen T."/>
            <person name="Pegot-Espagnet P."/>
            <person name="Pouilly N."/>
            <person name="Raftis F."/>
            <person name="Sallet E."/>
            <person name="Schiex T."/>
            <person name="Thomas J."/>
            <person name="Vandecasteele C."/>
            <person name="Vares D."/>
            <person name="Vear F."/>
            <person name="Vautrin S."/>
            <person name="Crespi M."/>
            <person name="Mangin B."/>
            <person name="Burke J.M."/>
            <person name="Salse J."/>
            <person name="Munos S."/>
            <person name="Vincourt P."/>
            <person name="Rieseberg L.H."/>
            <person name="Langlade N.B."/>
        </authorList>
    </citation>
    <scope>NUCLEOTIDE SEQUENCE</scope>
    <source>
        <tissue evidence="1">Leaves</tissue>
    </source>
</reference>
<gene>
    <name evidence="1" type="ORF">HanXRQr2_Chr12g0535381</name>
</gene>
<evidence type="ECO:0000313" key="1">
    <source>
        <dbReference type="EMBL" id="KAF5777420.1"/>
    </source>
</evidence>